<organism evidence="2 3">
    <name type="scientific">Jhaorihella thermophila</name>
    <dbReference type="NCBI Taxonomy" id="488547"/>
    <lineage>
        <taxon>Bacteria</taxon>
        <taxon>Pseudomonadati</taxon>
        <taxon>Pseudomonadota</taxon>
        <taxon>Alphaproteobacteria</taxon>
        <taxon>Rhodobacterales</taxon>
        <taxon>Paracoccaceae</taxon>
        <taxon>Jhaorihella</taxon>
    </lineage>
</organism>
<dbReference type="InterPro" id="IPR058248">
    <property type="entry name" value="Lxx211020-like"/>
</dbReference>
<evidence type="ECO:0000256" key="1">
    <source>
        <dbReference type="SAM" id="SignalP"/>
    </source>
</evidence>
<name>A0A1H5Y1T0_9RHOB</name>
<evidence type="ECO:0000313" key="3">
    <source>
        <dbReference type="Proteomes" id="UP000236742"/>
    </source>
</evidence>
<proteinExistence type="predicted"/>
<dbReference type="InterPro" id="IPR007410">
    <property type="entry name" value="LpqE-like"/>
</dbReference>
<dbReference type="Gene3D" id="2.60.40.1890">
    <property type="entry name" value="PCu(A)C copper chaperone"/>
    <property type="match status" value="1"/>
</dbReference>
<dbReference type="PANTHER" id="PTHR36302:SF1">
    <property type="entry name" value="COPPER CHAPERONE PCU(A)C"/>
    <property type="match status" value="1"/>
</dbReference>
<accession>A0A1H5Y1T0</accession>
<keyword evidence="3" id="KW-1185">Reference proteome</keyword>
<evidence type="ECO:0008006" key="4">
    <source>
        <dbReference type="Google" id="ProtNLM"/>
    </source>
</evidence>
<dbReference type="RefSeq" id="WP_104008810.1">
    <property type="nucleotide sequence ID" value="NZ_FNVD01000014.1"/>
</dbReference>
<dbReference type="OrthoDB" id="9796962at2"/>
<dbReference type="AlphaFoldDB" id="A0A1H5Y1T0"/>
<gene>
    <name evidence="2" type="ORF">SAMN05421751_11415</name>
</gene>
<evidence type="ECO:0000313" key="2">
    <source>
        <dbReference type="EMBL" id="SEG17941.1"/>
    </source>
</evidence>
<dbReference type="Proteomes" id="UP000236742">
    <property type="component" value="Unassembled WGS sequence"/>
</dbReference>
<reference evidence="3" key="1">
    <citation type="submission" date="2016-10" db="EMBL/GenBank/DDBJ databases">
        <authorList>
            <person name="Varghese N."/>
            <person name="Submissions S."/>
        </authorList>
    </citation>
    <scope>NUCLEOTIDE SEQUENCE [LARGE SCALE GENOMIC DNA]</scope>
    <source>
        <strain evidence="3">DSM 23413</strain>
    </source>
</reference>
<feature type="chain" id="PRO_5009290051" description="Copper(I)-binding protein" evidence="1">
    <location>
        <begin position="23"/>
        <end position="165"/>
    </location>
</feature>
<dbReference type="SUPFAM" id="SSF110087">
    <property type="entry name" value="DR1885-like metal-binding protein"/>
    <property type="match status" value="1"/>
</dbReference>
<feature type="signal peptide" evidence="1">
    <location>
        <begin position="1"/>
        <end position="22"/>
    </location>
</feature>
<protein>
    <recommendedName>
        <fullName evidence="4">Copper(I)-binding protein</fullName>
    </recommendedName>
</protein>
<dbReference type="EMBL" id="FNVD01000014">
    <property type="protein sequence ID" value="SEG17941.1"/>
    <property type="molecule type" value="Genomic_DNA"/>
</dbReference>
<dbReference type="InterPro" id="IPR036182">
    <property type="entry name" value="PCuAC_sf"/>
</dbReference>
<dbReference type="Pfam" id="PF04314">
    <property type="entry name" value="PCuAC"/>
    <property type="match status" value="1"/>
</dbReference>
<dbReference type="PANTHER" id="PTHR36302">
    <property type="entry name" value="BLR7088 PROTEIN"/>
    <property type="match status" value="1"/>
</dbReference>
<keyword evidence="1" id="KW-0732">Signal</keyword>
<sequence>MSLKTLACAAAAAITLALPAWADTTGIMIQDAYARASMKMSKTGAAFMVIMNHTDQDDRLIEARSDIADRVELHTHVATGDGVMKMQEVEDGFPIPAGGMHALARGGDHVMFLGLRKPLEQGDRIPLTLVFEKAGEVQIEVPVDLTRKPGMAMQHNHGQMQNTDN</sequence>